<name>A0ACC2W1Q8_9TREE</name>
<evidence type="ECO:0000313" key="2">
    <source>
        <dbReference type="Proteomes" id="UP001230649"/>
    </source>
</evidence>
<proteinExistence type="predicted"/>
<reference evidence="1" key="1">
    <citation type="submission" date="2023-04" db="EMBL/GenBank/DDBJ databases">
        <title>Draft Genome sequencing of Naganishia species isolated from polar environments using Oxford Nanopore Technology.</title>
        <authorList>
            <person name="Leo P."/>
            <person name="Venkateswaran K."/>
        </authorList>
    </citation>
    <scope>NUCLEOTIDE SEQUENCE</scope>
    <source>
        <strain evidence="1">MNA-CCFEE 5262</strain>
    </source>
</reference>
<protein>
    <submittedName>
        <fullName evidence="1">Uncharacterized protein</fullName>
    </submittedName>
</protein>
<accession>A0ACC2W1Q8</accession>
<sequence>MELTTEDAPPTPRIPRAAFITSLAAVSPALPRDNKSSSVVFNPQLAFTTGLTVAIIPSLRRSRSRTRKAGFQFLSNTSLARGAAGTVGARRIPRPTTTGSSVTTVPPAPPPPTAALGLRILDDPHPSLAPVHPADEVSEDVGPGDGGISPLFALGAFSIATGIVLVTAGATAWAVARVLDVRDMEEFTTKMRRYTGSILPQSRLYLPTTTHSGTPLLVDHELPEAQDEEDGIIRNWVVDVVREIEDDRAREVEERGL</sequence>
<dbReference type="EMBL" id="JASBWS010000048">
    <property type="protein sequence ID" value="KAJ9105638.1"/>
    <property type="molecule type" value="Genomic_DNA"/>
</dbReference>
<organism evidence="1 2">
    <name type="scientific">Naganishia adeliensis</name>
    <dbReference type="NCBI Taxonomy" id="92952"/>
    <lineage>
        <taxon>Eukaryota</taxon>
        <taxon>Fungi</taxon>
        <taxon>Dikarya</taxon>
        <taxon>Basidiomycota</taxon>
        <taxon>Agaricomycotina</taxon>
        <taxon>Tremellomycetes</taxon>
        <taxon>Filobasidiales</taxon>
        <taxon>Filobasidiaceae</taxon>
        <taxon>Naganishia</taxon>
    </lineage>
</organism>
<evidence type="ECO:0000313" key="1">
    <source>
        <dbReference type="EMBL" id="KAJ9105638.1"/>
    </source>
</evidence>
<keyword evidence="2" id="KW-1185">Reference proteome</keyword>
<gene>
    <name evidence="1" type="ORF">QFC20_004318</name>
</gene>
<dbReference type="Proteomes" id="UP001230649">
    <property type="component" value="Unassembled WGS sequence"/>
</dbReference>
<comment type="caution">
    <text evidence="1">The sequence shown here is derived from an EMBL/GenBank/DDBJ whole genome shotgun (WGS) entry which is preliminary data.</text>
</comment>